<evidence type="ECO:0000256" key="3">
    <source>
        <dbReference type="ARBA" id="ARBA00022705"/>
    </source>
</evidence>
<dbReference type="Proteomes" id="UP000245768">
    <property type="component" value="Unassembled WGS sequence"/>
</dbReference>
<dbReference type="Gene3D" id="2.30.29.150">
    <property type="match status" value="1"/>
</dbReference>
<dbReference type="FunCoup" id="A0A316YXJ7">
    <property type="interactions" value="740"/>
</dbReference>
<dbReference type="InterPro" id="IPR056595">
    <property type="entry name" value="Fact-SPT16_PH"/>
</dbReference>
<accession>A0A316YXJ7</accession>
<dbReference type="OrthoDB" id="10251642at2759"/>
<comment type="subunit">
    <text evidence="11">Component of the FACT complex.</text>
</comment>
<dbReference type="STRING" id="215250.A0A316YXJ7"/>
<keyword evidence="3 11" id="KW-0235">DNA replication</keyword>
<feature type="compositionally biased region" description="Basic and acidic residues" evidence="12">
    <location>
        <begin position="558"/>
        <end position="580"/>
    </location>
</feature>
<keyword evidence="2 11" id="KW-0158">Chromosome</keyword>
<dbReference type="EMBL" id="KZ819634">
    <property type="protein sequence ID" value="PWN93368.1"/>
    <property type="molecule type" value="Genomic_DNA"/>
</dbReference>
<keyword evidence="4 11" id="KW-0227">DNA damage</keyword>
<dbReference type="GO" id="GO:0006368">
    <property type="term" value="P:transcription elongation by RNA polymerase II"/>
    <property type="evidence" value="ECO:0007669"/>
    <property type="project" value="TreeGrafter"/>
</dbReference>
<dbReference type="Pfam" id="PF24824">
    <property type="entry name" value="PH_SPT16"/>
    <property type="match status" value="1"/>
</dbReference>
<evidence type="ECO:0000256" key="4">
    <source>
        <dbReference type="ARBA" id="ARBA00022763"/>
    </source>
</evidence>
<protein>
    <recommendedName>
        <fullName evidence="11">FACT complex subunit</fullName>
    </recommendedName>
</protein>
<dbReference type="AlphaFoldDB" id="A0A316YXJ7"/>
<evidence type="ECO:0000313" key="16">
    <source>
        <dbReference type="Proteomes" id="UP000245768"/>
    </source>
</evidence>
<gene>
    <name evidence="15" type="ORF">FA10DRAFT_264026</name>
</gene>
<evidence type="ECO:0000256" key="8">
    <source>
        <dbReference type="ARBA" id="ARBA00023204"/>
    </source>
</evidence>
<feature type="domain" description="Histone chaperone RTT106/FACT complex subunit SPT16-like middle" evidence="14">
    <location>
        <begin position="370"/>
        <end position="460"/>
    </location>
</feature>
<organism evidence="15 16">
    <name type="scientific">Acaromyces ingoldii</name>
    <dbReference type="NCBI Taxonomy" id="215250"/>
    <lineage>
        <taxon>Eukaryota</taxon>
        <taxon>Fungi</taxon>
        <taxon>Dikarya</taxon>
        <taxon>Basidiomycota</taxon>
        <taxon>Ustilaginomycotina</taxon>
        <taxon>Exobasidiomycetes</taxon>
        <taxon>Exobasidiales</taxon>
        <taxon>Cryptobasidiaceae</taxon>
        <taxon>Acaromyces</taxon>
    </lineage>
</organism>
<keyword evidence="16" id="KW-1185">Reference proteome</keyword>
<keyword evidence="8 11" id="KW-0234">DNA repair</keyword>
<comment type="similarity">
    <text evidence="1 11">Belongs to the peptidase M24 family. SPT16 subfamily.</text>
</comment>
<dbReference type="InterPro" id="IPR048969">
    <property type="entry name" value="FACT_SPT16_C"/>
</dbReference>
<dbReference type="InterPro" id="IPR013719">
    <property type="entry name" value="RTT106/SPT16-like_middle_dom"/>
</dbReference>
<dbReference type="GO" id="GO:0035101">
    <property type="term" value="C:FACT complex"/>
    <property type="evidence" value="ECO:0007669"/>
    <property type="project" value="UniProtKB-UniRule"/>
</dbReference>
<evidence type="ECO:0000256" key="5">
    <source>
        <dbReference type="ARBA" id="ARBA00023015"/>
    </source>
</evidence>
<dbReference type="SMART" id="SM01286">
    <property type="entry name" value="SPT16"/>
    <property type="match status" value="1"/>
</dbReference>
<comment type="function">
    <text evidence="10 11">Component of the FACT complex, a general chromatin factor that acts to reorganize nucleosomes. The FACT complex is involved in multiple processes that require DNA as a template such as mRNA elongation, DNA replication and DNA repair. During transcription elongation the FACT complex acts as a histone chaperone that both destabilizes and restores nucleosomal structure. It facilitates the passage of RNA polymerase II and transcription by promoting the dissociation of one histone H2A-H2B dimer from the nucleosome, then subsequently promotes the reestablishment of the nucleosome following the passage of RNA polymerase II.</text>
</comment>
<keyword evidence="7 11" id="KW-0804">Transcription</keyword>
<evidence type="ECO:0000259" key="13">
    <source>
        <dbReference type="SMART" id="SM01286"/>
    </source>
</evidence>
<evidence type="ECO:0000256" key="12">
    <source>
        <dbReference type="SAM" id="MobiDB-lite"/>
    </source>
</evidence>
<evidence type="ECO:0000313" key="15">
    <source>
        <dbReference type="EMBL" id="PWN93368.1"/>
    </source>
</evidence>
<sequence length="590" mass="66718">MASTSSDKPSPKKKEPQGIQAGGKTLRSRNKGDQMDLNTANKMKAHQKELQAQKQEDGLGRFANQDGEGSKENGKTFKKFESYKRDHMMPSKTADLRIFIDYKAQSIFLPIYGFAVPFHINTLKNLSKSDEGDFTYLRFNFISPGQVVGKKEDVPFEDPDATFVRSMSFRSSDTQHFSELYRDISELKKAATKALAEMAEMADVVEQDKIVLTKGRVPTLVELFPRPALDGKRVPGSLEIHQNGVRFASPVRPDQKIDVLFNNIKHLFFQPCDSEMIVIIHFHLKAPILVGKKKTKDVQFYREATDVQYDETGNRKRKYRGGDEDEIELEQEERRRRRILNKEFKAFAGQIAAAYDNRFTVDIPFRELGFDGVPVRTQVLLQPTADCLVHLTDPPFFVVTLSEIECVHLERVSFGLKNFDMVIINSDFSKPPIHINSIDVKNLDPIKEFLDSCDICVTEGPLNLNWGQILSTVREDPYLFFQEGGWSFLSGDSDSDSENGSDESASGSDFGDQVDSEEVFEDETSEDEDSSEFDSSDDSDDSDASGSDEDSGEDWDEMEKKAKRADDRRDRGVGSDDEKPKKKASSSKKR</sequence>
<dbReference type="Pfam" id="PF21091">
    <property type="entry name" value="SPT16_C"/>
    <property type="match status" value="1"/>
</dbReference>
<evidence type="ECO:0000256" key="10">
    <source>
        <dbReference type="ARBA" id="ARBA00025370"/>
    </source>
</evidence>
<evidence type="ECO:0000256" key="6">
    <source>
        <dbReference type="ARBA" id="ARBA00023054"/>
    </source>
</evidence>
<dbReference type="GO" id="GO:0006281">
    <property type="term" value="P:DNA repair"/>
    <property type="evidence" value="ECO:0007669"/>
    <property type="project" value="UniProtKB-UniRule"/>
</dbReference>
<dbReference type="Gene3D" id="2.30.29.210">
    <property type="entry name" value="FACT complex subunit Spt16p/Cdc68p"/>
    <property type="match status" value="1"/>
</dbReference>
<feature type="compositionally biased region" description="Basic and acidic residues" evidence="12">
    <location>
        <begin position="46"/>
        <end position="59"/>
    </location>
</feature>
<evidence type="ECO:0000256" key="2">
    <source>
        <dbReference type="ARBA" id="ARBA00022454"/>
    </source>
</evidence>
<evidence type="ECO:0000256" key="1">
    <source>
        <dbReference type="ARBA" id="ARBA00010779"/>
    </source>
</evidence>
<evidence type="ECO:0000256" key="11">
    <source>
        <dbReference type="RuleBase" id="RU367052"/>
    </source>
</evidence>
<evidence type="ECO:0000259" key="14">
    <source>
        <dbReference type="SMART" id="SM01287"/>
    </source>
</evidence>
<proteinExistence type="inferred from homology"/>
<dbReference type="FunFam" id="2.30.29.30:FF:000017">
    <property type="entry name" value="FACT complex subunit SPT16"/>
    <property type="match status" value="1"/>
</dbReference>
<dbReference type="GeneID" id="37042394"/>
<dbReference type="GO" id="GO:0031491">
    <property type="term" value="F:nucleosome binding"/>
    <property type="evidence" value="ECO:0007669"/>
    <property type="project" value="TreeGrafter"/>
</dbReference>
<dbReference type="InParanoid" id="A0A316YXJ7"/>
<feature type="region of interest" description="Disordered" evidence="12">
    <location>
        <begin position="1"/>
        <end position="76"/>
    </location>
</feature>
<dbReference type="PANTHER" id="PTHR13980">
    <property type="entry name" value="CDC68 RELATED"/>
    <property type="match status" value="1"/>
</dbReference>
<dbReference type="Gene3D" id="2.30.29.30">
    <property type="entry name" value="Pleckstrin-homology domain (PH domain)/Phosphotyrosine-binding domain (PTB)"/>
    <property type="match status" value="1"/>
</dbReference>
<feature type="compositionally biased region" description="Acidic residues" evidence="12">
    <location>
        <begin position="512"/>
        <end position="557"/>
    </location>
</feature>
<dbReference type="GO" id="GO:0006260">
    <property type="term" value="P:DNA replication"/>
    <property type="evidence" value="ECO:0007669"/>
    <property type="project" value="UniProtKB-KW"/>
</dbReference>
<evidence type="ECO:0000256" key="7">
    <source>
        <dbReference type="ARBA" id="ARBA00023163"/>
    </source>
</evidence>
<reference evidence="15 16" key="1">
    <citation type="journal article" date="2018" name="Mol. Biol. Evol.">
        <title>Broad Genomic Sampling Reveals a Smut Pathogenic Ancestry of the Fungal Clade Ustilaginomycotina.</title>
        <authorList>
            <person name="Kijpornyongpan T."/>
            <person name="Mondo S.J."/>
            <person name="Barry K."/>
            <person name="Sandor L."/>
            <person name="Lee J."/>
            <person name="Lipzen A."/>
            <person name="Pangilinan J."/>
            <person name="LaButti K."/>
            <person name="Hainaut M."/>
            <person name="Henrissat B."/>
            <person name="Grigoriev I.V."/>
            <person name="Spatafora J.W."/>
            <person name="Aime M.C."/>
        </authorList>
    </citation>
    <scope>NUCLEOTIDE SEQUENCE [LARGE SCALE GENOMIC DNA]</scope>
    <source>
        <strain evidence="15 16">MCA 4198</strain>
    </source>
</reference>
<keyword evidence="6" id="KW-0175">Coiled coil</keyword>
<dbReference type="InterPro" id="IPR040258">
    <property type="entry name" value="Spt16"/>
</dbReference>
<dbReference type="PANTHER" id="PTHR13980:SF15">
    <property type="entry name" value="FACT COMPLEX SUBUNIT SPT16"/>
    <property type="match status" value="1"/>
</dbReference>
<feature type="region of interest" description="Disordered" evidence="12">
    <location>
        <begin position="491"/>
        <end position="590"/>
    </location>
</feature>
<name>A0A316YXJ7_9BASI</name>
<dbReference type="SMART" id="SM01287">
    <property type="entry name" value="Rtt106"/>
    <property type="match status" value="1"/>
</dbReference>
<dbReference type="InterPro" id="IPR013953">
    <property type="entry name" value="FACT_SPT16_M"/>
</dbReference>
<dbReference type="RefSeq" id="XP_025380566.1">
    <property type="nucleotide sequence ID" value="XM_025520478.1"/>
</dbReference>
<keyword evidence="9 11" id="KW-0539">Nucleus</keyword>
<dbReference type="FunFam" id="2.30.29.210:FF:000001">
    <property type="entry name" value="FACT complex subunit spt16"/>
    <property type="match status" value="1"/>
</dbReference>
<comment type="subcellular location">
    <subcellularLocation>
        <location evidence="11">Nucleus</location>
    </subcellularLocation>
    <subcellularLocation>
        <location evidence="11">Chromosome</location>
    </subcellularLocation>
</comment>
<feature type="domain" description="FACT complex subunit SPT16 middle" evidence="13">
    <location>
        <begin position="98"/>
        <end position="247"/>
    </location>
</feature>
<dbReference type="Pfam" id="PF08512">
    <property type="entry name" value="Rttp106-like_middle"/>
    <property type="match status" value="1"/>
</dbReference>
<evidence type="ECO:0000256" key="9">
    <source>
        <dbReference type="ARBA" id="ARBA00023242"/>
    </source>
</evidence>
<feature type="compositionally biased region" description="Basic residues" evidence="12">
    <location>
        <begin position="581"/>
        <end position="590"/>
    </location>
</feature>
<dbReference type="InterPro" id="IPR011993">
    <property type="entry name" value="PH-like_dom_sf"/>
</dbReference>
<keyword evidence="5 11" id="KW-0805">Transcription regulation</keyword>
<dbReference type="Pfam" id="PF08644">
    <property type="entry name" value="SPT16"/>
    <property type="match status" value="1"/>
</dbReference>